<keyword evidence="2" id="KW-0614">Plasmid</keyword>
<keyword evidence="3" id="KW-1185">Reference proteome</keyword>
<dbReference type="OrthoDB" id="3579673at2"/>
<protein>
    <submittedName>
        <fullName evidence="2">Uncharacterized protein</fullName>
    </submittedName>
</protein>
<keyword evidence="1" id="KW-0472">Membrane</keyword>
<name>A0A2S2C5P7_9NOCA</name>
<reference evidence="2 3" key="1">
    <citation type="submission" date="2017-05" db="EMBL/GenBank/DDBJ databases">
        <title>Isolation of Rhodococcus sp. S2-17 biodegrading of BP-3.</title>
        <authorList>
            <person name="Lee Y."/>
            <person name="Kim K.H."/>
            <person name="Chun B.H."/>
            <person name="Jung H.S."/>
            <person name="Jeon C.O."/>
        </authorList>
    </citation>
    <scope>NUCLEOTIDE SEQUENCE [LARGE SCALE GENOMIC DNA]</scope>
    <source>
        <strain evidence="2 3">S2-17</strain>
        <plasmid evidence="3">prb98</plasmid>
    </source>
</reference>
<evidence type="ECO:0000256" key="1">
    <source>
        <dbReference type="SAM" id="Phobius"/>
    </source>
</evidence>
<keyword evidence="1" id="KW-0812">Transmembrane</keyword>
<evidence type="ECO:0000313" key="3">
    <source>
        <dbReference type="Proteomes" id="UP000245711"/>
    </source>
</evidence>
<keyword evidence="1" id="KW-1133">Transmembrane helix</keyword>
<dbReference type="EMBL" id="CP021355">
    <property type="protein sequence ID" value="AWK76206.1"/>
    <property type="molecule type" value="Genomic_DNA"/>
</dbReference>
<organism evidence="2 3">
    <name type="scientific">Rhodococcus oxybenzonivorans</name>
    <dbReference type="NCBI Taxonomy" id="1990687"/>
    <lineage>
        <taxon>Bacteria</taxon>
        <taxon>Bacillati</taxon>
        <taxon>Actinomycetota</taxon>
        <taxon>Actinomycetes</taxon>
        <taxon>Mycobacteriales</taxon>
        <taxon>Nocardiaceae</taxon>
        <taxon>Rhodococcus</taxon>
    </lineage>
</organism>
<proteinExistence type="predicted"/>
<gene>
    <name evidence="2" type="ORF">CBI38_32430</name>
</gene>
<dbReference type="AlphaFoldDB" id="A0A2S2C5P7"/>
<geneLocation type="plasmid" evidence="3">
    <name>prb98</name>
</geneLocation>
<dbReference type="Proteomes" id="UP000245711">
    <property type="component" value="Plasmid pRB98"/>
</dbReference>
<dbReference type="KEGG" id="roz:CBI38_32430"/>
<evidence type="ECO:0000313" key="2">
    <source>
        <dbReference type="EMBL" id="AWK76206.1"/>
    </source>
</evidence>
<feature type="transmembrane region" description="Helical" evidence="1">
    <location>
        <begin position="131"/>
        <end position="149"/>
    </location>
</feature>
<accession>A0A2S2C5P7</accession>
<sequence>MAIMVGLQLGARPHYAPASIDARPLSGAAAYASSGNTGYWFDSCSIGSDYVDVGGNVVDIDQQHCARAIYSDDDFGQRPDETYADYNARTENLYQEQQRDFDTCLRTQGADHFEVRYHADNRFRQFQLTEAALVLLIAGVFLVPARWGLRRLRP</sequence>